<proteinExistence type="predicted"/>
<dbReference type="AlphaFoldDB" id="A0A179UJ88"/>
<gene>
    <name evidence="2" type="ORF">BDBG_04119</name>
</gene>
<evidence type="ECO:0000313" key="2">
    <source>
        <dbReference type="EMBL" id="OAT08136.1"/>
    </source>
</evidence>
<dbReference type="RefSeq" id="XP_002625250.1">
    <property type="nucleotide sequence ID" value="XM_002625204.2"/>
</dbReference>
<name>A0A179UJ88_BLAGS</name>
<keyword evidence="3" id="KW-1185">Reference proteome</keyword>
<evidence type="ECO:0000256" key="1">
    <source>
        <dbReference type="SAM" id="MobiDB-lite"/>
    </source>
</evidence>
<sequence length="106" mass="11208">MAARPERAGAYLNNSSKPEGELLPTPHAPAKSDGTLAGDELPMAASRGAGPFVGGEGRTSGVPEVMKLIFSMAWGGIELPRKTSNSSKLEGERRAKAGFRRLLHHL</sequence>
<dbReference type="GeneID" id="8504802"/>
<dbReference type="VEuPathDB" id="FungiDB:BDBG_04119"/>
<protein>
    <submittedName>
        <fullName evidence="2">Uncharacterized protein</fullName>
    </submittedName>
</protein>
<feature type="region of interest" description="Disordered" evidence="1">
    <location>
        <begin position="1"/>
        <end position="58"/>
    </location>
</feature>
<accession>A0A179UJ88</accession>
<dbReference type="Proteomes" id="UP000002038">
    <property type="component" value="Unassembled WGS sequence"/>
</dbReference>
<evidence type="ECO:0000313" key="3">
    <source>
        <dbReference type="Proteomes" id="UP000002038"/>
    </source>
</evidence>
<dbReference type="EMBL" id="GG657454">
    <property type="protein sequence ID" value="OAT08136.1"/>
    <property type="molecule type" value="Genomic_DNA"/>
</dbReference>
<organism evidence="2 3">
    <name type="scientific">Blastomyces gilchristii (strain SLH14081)</name>
    <name type="common">Blastomyces dermatitidis</name>
    <dbReference type="NCBI Taxonomy" id="559298"/>
    <lineage>
        <taxon>Eukaryota</taxon>
        <taxon>Fungi</taxon>
        <taxon>Dikarya</taxon>
        <taxon>Ascomycota</taxon>
        <taxon>Pezizomycotina</taxon>
        <taxon>Eurotiomycetes</taxon>
        <taxon>Eurotiomycetidae</taxon>
        <taxon>Onygenales</taxon>
        <taxon>Ajellomycetaceae</taxon>
        <taxon>Blastomyces</taxon>
    </lineage>
</organism>
<reference evidence="3" key="1">
    <citation type="journal article" date="2015" name="PLoS Genet.">
        <title>The dynamic genome and transcriptome of the human fungal pathogen Blastomyces and close relative Emmonsia.</title>
        <authorList>
            <person name="Munoz J.F."/>
            <person name="Gauthier G.M."/>
            <person name="Desjardins C.A."/>
            <person name="Gallo J.E."/>
            <person name="Holder J."/>
            <person name="Sullivan T.D."/>
            <person name="Marty A.J."/>
            <person name="Carmen J.C."/>
            <person name="Chen Z."/>
            <person name="Ding L."/>
            <person name="Gujja S."/>
            <person name="Magrini V."/>
            <person name="Misas E."/>
            <person name="Mitreva M."/>
            <person name="Priest M."/>
            <person name="Saif S."/>
            <person name="Whiston E.A."/>
            <person name="Young S."/>
            <person name="Zeng Q."/>
            <person name="Goldman W.E."/>
            <person name="Mardis E.R."/>
            <person name="Taylor J.W."/>
            <person name="McEwen J.G."/>
            <person name="Clay O.K."/>
            <person name="Klein B.S."/>
            <person name="Cuomo C.A."/>
        </authorList>
    </citation>
    <scope>NUCLEOTIDE SEQUENCE [LARGE SCALE GENOMIC DNA]</scope>
    <source>
        <strain evidence="3">SLH14081</strain>
    </source>
</reference>
<dbReference type="KEGG" id="bgh:BDBG_04119"/>